<keyword evidence="7" id="KW-0805">Transcription regulation</keyword>
<dbReference type="SMART" id="SM00184">
    <property type="entry name" value="RING"/>
    <property type="match status" value="1"/>
</dbReference>
<protein>
    <recommendedName>
        <fullName evidence="2">RING-type E3 ubiquitin transferase</fullName>
        <ecNumber evidence="2">2.3.2.27</ecNumber>
    </recommendedName>
</protein>
<dbReference type="PROSITE" id="PS50089">
    <property type="entry name" value="ZF_RING_2"/>
    <property type="match status" value="1"/>
</dbReference>
<dbReference type="PROSITE" id="PS00518">
    <property type="entry name" value="ZF_RING_1"/>
    <property type="match status" value="1"/>
</dbReference>
<dbReference type="Proteomes" id="UP001566132">
    <property type="component" value="Unassembled WGS sequence"/>
</dbReference>
<dbReference type="AlphaFoldDB" id="A0ABD1ETW7"/>
<evidence type="ECO:0000256" key="10">
    <source>
        <dbReference type="SAM" id="MobiDB-lite"/>
    </source>
</evidence>
<dbReference type="Pfam" id="PF13639">
    <property type="entry name" value="zf-RING_2"/>
    <property type="match status" value="1"/>
</dbReference>
<comment type="caution">
    <text evidence="12">The sequence shown here is derived from an EMBL/GenBank/DDBJ whole genome shotgun (WGS) entry which is preliminary data.</text>
</comment>
<dbReference type="InterPro" id="IPR017907">
    <property type="entry name" value="Znf_RING_CS"/>
</dbReference>
<feature type="region of interest" description="Disordered" evidence="10">
    <location>
        <begin position="1"/>
        <end position="25"/>
    </location>
</feature>
<dbReference type="EC" id="2.3.2.27" evidence="2"/>
<keyword evidence="6" id="KW-0862">Zinc</keyword>
<evidence type="ECO:0000256" key="3">
    <source>
        <dbReference type="ARBA" id="ARBA00022679"/>
    </source>
</evidence>
<dbReference type="GO" id="GO:0008270">
    <property type="term" value="F:zinc ion binding"/>
    <property type="evidence" value="ECO:0007669"/>
    <property type="project" value="UniProtKB-KW"/>
</dbReference>
<dbReference type="EMBL" id="JBDJPC010000005">
    <property type="protein sequence ID" value="KAL1501432.1"/>
    <property type="molecule type" value="Genomic_DNA"/>
</dbReference>
<keyword evidence="3" id="KW-0808">Transferase</keyword>
<dbReference type="InterPro" id="IPR013083">
    <property type="entry name" value="Znf_RING/FYVE/PHD"/>
</dbReference>
<feature type="domain" description="RING-type" evidence="11">
    <location>
        <begin position="38"/>
        <end position="78"/>
    </location>
</feature>
<evidence type="ECO:0000256" key="4">
    <source>
        <dbReference type="ARBA" id="ARBA00022723"/>
    </source>
</evidence>
<dbReference type="GO" id="GO:0061630">
    <property type="term" value="F:ubiquitin protein ligase activity"/>
    <property type="evidence" value="ECO:0007669"/>
    <property type="project" value="UniProtKB-EC"/>
</dbReference>
<name>A0ABD1ETW7_HYPHA</name>
<gene>
    <name evidence="12" type="ORF">ABEB36_006752</name>
</gene>
<evidence type="ECO:0000256" key="2">
    <source>
        <dbReference type="ARBA" id="ARBA00012483"/>
    </source>
</evidence>
<dbReference type="InterPro" id="IPR001841">
    <property type="entry name" value="Znf_RING"/>
</dbReference>
<evidence type="ECO:0000256" key="9">
    <source>
        <dbReference type="PROSITE-ProRule" id="PRU00175"/>
    </source>
</evidence>
<keyword evidence="8" id="KW-0804">Transcription</keyword>
<keyword evidence="13" id="KW-1185">Reference proteome</keyword>
<keyword evidence="4" id="KW-0479">Metal-binding</keyword>
<proteinExistence type="predicted"/>
<evidence type="ECO:0000313" key="13">
    <source>
        <dbReference type="Proteomes" id="UP001566132"/>
    </source>
</evidence>
<evidence type="ECO:0000256" key="6">
    <source>
        <dbReference type="ARBA" id="ARBA00022833"/>
    </source>
</evidence>
<evidence type="ECO:0000256" key="8">
    <source>
        <dbReference type="ARBA" id="ARBA00023163"/>
    </source>
</evidence>
<accession>A0ABD1ETW7</accession>
<keyword evidence="5 9" id="KW-0863">Zinc-finger</keyword>
<dbReference type="PANTHER" id="PTHR46077">
    <property type="entry name" value="E3 UBIQUITIN-PROTEIN LIGASE TOPORS"/>
    <property type="match status" value="1"/>
</dbReference>
<evidence type="ECO:0000256" key="1">
    <source>
        <dbReference type="ARBA" id="ARBA00000900"/>
    </source>
</evidence>
<dbReference type="PANTHER" id="PTHR46077:SF1">
    <property type="entry name" value="TOP1 BINDING ARGININE_SERINE RICH PROTEIN, E3 UBIQUITIN LIGASE"/>
    <property type="match status" value="1"/>
</dbReference>
<dbReference type="SUPFAM" id="SSF57850">
    <property type="entry name" value="RING/U-box"/>
    <property type="match status" value="1"/>
</dbReference>
<reference evidence="12 13" key="1">
    <citation type="submission" date="2024-05" db="EMBL/GenBank/DDBJ databases">
        <title>Genetic variation in Jamaican populations of the coffee berry borer (Hypothenemus hampei).</title>
        <authorList>
            <person name="Errbii M."/>
            <person name="Myrie A."/>
        </authorList>
    </citation>
    <scope>NUCLEOTIDE SEQUENCE [LARGE SCALE GENOMIC DNA]</scope>
    <source>
        <strain evidence="12">JA-Hopewell-2020-01-JO</strain>
        <tissue evidence="12">Whole body</tissue>
    </source>
</reference>
<evidence type="ECO:0000259" key="11">
    <source>
        <dbReference type="PROSITE" id="PS50089"/>
    </source>
</evidence>
<evidence type="ECO:0000256" key="7">
    <source>
        <dbReference type="ARBA" id="ARBA00023015"/>
    </source>
</evidence>
<evidence type="ECO:0000256" key="5">
    <source>
        <dbReference type="ARBA" id="ARBA00022771"/>
    </source>
</evidence>
<comment type="catalytic activity">
    <reaction evidence="1">
        <text>S-ubiquitinyl-[E2 ubiquitin-conjugating enzyme]-L-cysteine + [acceptor protein]-L-lysine = [E2 ubiquitin-conjugating enzyme]-L-cysteine + N(6)-ubiquitinyl-[acceptor protein]-L-lysine.</text>
        <dbReference type="EC" id="2.3.2.27"/>
    </reaction>
</comment>
<sequence>MNSVEADSRKRKSEDGNESSSSSNKIFVNESSKNLPLCPICFSTKKKLFARPNFCNHKFCYKCLKMWSKHRETCPLCRVHFTSIIVTKNWKYNAKIRIRKYRMRKHRKNHLSAPIDEQREILNTLFNAIKQNLSTFLGSLFE</sequence>
<dbReference type="Gene3D" id="3.30.40.10">
    <property type="entry name" value="Zinc/RING finger domain, C3HC4 (zinc finger)"/>
    <property type="match status" value="1"/>
</dbReference>
<organism evidence="12 13">
    <name type="scientific">Hypothenemus hampei</name>
    <name type="common">Coffee berry borer</name>
    <dbReference type="NCBI Taxonomy" id="57062"/>
    <lineage>
        <taxon>Eukaryota</taxon>
        <taxon>Metazoa</taxon>
        <taxon>Ecdysozoa</taxon>
        <taxon>Arthropoda</taxon>
        <taxon>Hexapoda</taxon>
        <taxon>Insecta</taxon>
        <taxon>Pterygota</taxon>
        <taxon>Neoptera</taxon>
        <taxon>Endopterygota</taxon>
        <taxon>Coleoptera</taxon>
        <taxon>Polyphaga</taxon>
        <taxon>Cucujiformia</taxon>
        <taxon>Curculionidae</taxon>
        <taxon>Scolytinae</taxon>
        <taxon>Hypothenemus</taxon>
    </lineage>
</organism>
<feature type="compositionally biased region" description="Basic and acidic residues" evidence="10">
    <location>
        <begin position="1"/>
        <end position="15"/>
    </location>
</feature>
<evidence type="ECO:0000313" key="12">
    <source>
        <dbReference type="EMBL" id="KAL1501432.1"/>
    </source>
</evidence>